<accession>A0A6M3JWC2</accession>
<proteinExistence type="predicted"/>
<reference evidence="1" key="1">
    <citation type="submission" date="2020-03" db="EMBL/GenBank/DDBJ databases">
        <title>The deep terrestrial virosphere.</title>
        <authorList>
            <person name="Holmfeldt K."/>
            <person name="Nilsson E."/>
            <person name="Simone D."/>
            <person name="Lopez-Fernandez M."/>
            <person name="Wu X."/>
            <person name="de Brujin I."/>
            <person name="Lundin D."/>
            <person name="Andersson A."/>
            <person name="Bertilsson S."/>
            <person name="Dopson M."/>
        </authorList>
    </citation>
    <scope>NUCLEOTIDE SEQUENCE</scope>
    <source>
        <strain evidence="1">MM415A02030</strain>
        <strain evidence="2">MM415B02664</strain>
    </source>
</reference>
<dbReference type="EMBL" id="MT142093">
    <property type="protein sequence ID" value="QJA74359.1"/>
    <property type="molecule type" value="Genomic_DNA"/>
</dbReference>
<name>A0A6M3JWC2_9ZZZZ</name>
<dbReference type="AlphaFoldDB" id="A0A6M3JWC2"/>
<protein>
    <submittedName>
        <fullName evidence="1">Uncharacterized protein</fullName>
    </submittedName>
</protein>
<gene>
    <name evidence="1" type="ORF">MM415A02030_0004</name>
    <name evidence="2" type="ORF">MM415B02664_0004</name>
</gene>
<dbReference type="EMBL" id="MT142809">
    <property type="protein sequence ID" value="QJA88867.1"/>
    <property type="molecule type" value="Genomic_DNA"/>
</dbReference>
<evidence type="ECO:0000313" key="2">
    <source>
        <dbReference type="EMBL" id="QJA88867.1"/>
    </source>
</evidence>
<evidence type="ECO:0000313" key="1">
    <source>
        <dbReference type="EMBL" id="QJA74359.1"/>
    </source>
</evidence>
<organism evidence="1">
    <name type="scientific">viral metagenome</name>
    <dbReference type="NCBI Taxonomy" id="1070528"/>
    <lineage>
        <taxon>unclassified sequences</taxon>
        <taxon>metagenomes</taxon>
        <taxon>organismal metagenomes</taxon>
    </lineage>
</organism>
<sequence length="110" mass="12629">MELVEKCMMKTTAGIPEYLPSGYSECADENGVMRKYKLPTDVSSYVEGWRAGVIKAIPIIRKEIKKELEKYTVPHLIENGKYKVGKMYMSGEEWDNYWRGVQSPSGVEEK</sequence>